<dbReference type="InterPro" id="IPR045229">
    <property type="entry name" value="TPP_enz"/>
</dbReference>
<dbReference type="InterPro" id="IPR012001">
    <property type="entry name" value="Thiamin_PyroP_enz_TPP-bd_dom"/>
</dbReference>
<accession>A0AAD4CKM6</accession>
<keyword evidence="2 3" id="KW-0786">Thiamine pyrophosphate</keyword>
<dbReference type="InterPro" id="IPR029061">
    <property type="entry name" value="THDP-binding"/>
</dbReference>
<comment type="caution">
    <text evidence="7">The sequence shown here is derived from an EMBL/GenBank/DDBJ whole genome shotgun (WGS) entry which is preliminary data.</text>
</comment>
<evidence type="ECO:0000256" key="3">
    <source>
        <dbReference type="RuleBase" id="RU362132"/>
    </source>
</evidence>
<dbReference type="Pfam" id="PF02775">
    <property type="entry name" value="TPP_enzyme_C"/>
    <property type="match status" value="1"/>
</dbReference>
<evidence type="ECO:0000259" key="4">
    <source>
        <dbReference type="Pfam" id="PF00205"/>
    </source>
</evidence>
<dbReference type="InterPro" id="IPR029035">
    <property type="entry name" value="DHS-like_NAD/FAD-binding_dom"/>
</dbReference>
<dbReference type="SUPFAM" id="SSF52518">
    <property type="entry name" value="Thiamin diphosphate-binding fold (THDP-binding)"/>
    <property type="match status" value="2"/>
</dbReference>
<dbReference type="Proteomes" id="UP001194746">
    <property type="component" value="Unassembled WGS sequence"/>
</dbReference>
<dbReference type="GO" id="GO:0050660">
    <property type="term" value="F:flavin adenine dinucleotide binding"/>
    <property type="evidence" value="ECO:0007669"/>
    <property type="project" value="TreeGrafter"/>
</dbReference>
<evidence type="ECO:0000259" key="6">
    <source>
        <dbReference type="Pfam" id="PF02776"/>
    </source>
</evidence>
<dbReference type="Gene3D" id="3.40.50.970">
    <property type="match status" value="2"/>
</dbReference>
<evidence type="ECO:0000256" key="2">
    <source>
        <dbReference type="ARBA" id="ARBA00023052"/>
    </source>
</evidence>
<dbReference type="GO" id="GO:0005948">
    <property type="term" value="C:acetolactate synthase complex"/>
    <property type="evidence" value="ECO:0007669"/>
    <property type="project" value="TreeGrafter"/>
</dbReference>
<dbReference type="CDD" id="cd07035">
    <property type="entry name" value="TPP_PYR_POX_like"/>
    <property type="match status" value="1"/>
</dbReference>
<proteinExistence type="inferred from homology"/>
<evidence type="ECO:0000256" key="1">
    <source>
        <dbReference type="ARBA" id="ARBA00007812"/>
    </source>
</evidence>
<evidence type="ECO:0000313" key="7">
    <source>
        <dbReference type="EMBL" id="KAF9888275.1"/>
    </source>
</evidence>
<dbReference type="GO" id="GO:0030976">
    <property type="term" value="F:thiamine pyrophosphate binding"/>
    <property type="evidence" value="ECO:0007669"/>
    <property type="project" value="InterPro"/>
</dbReference>
<dbReference type="Pfam" id="PF02776">
    <property type="entry name" value="TPP_enzyme_N"/>
    <property type="match status" value="1"/>
</dbReference>
<dbReference type="GO" id="GO:0009097">
    <property type="term" value="P:isoleucine biosynthetic process"/>
    <property type="evidence" value="ECO:0007669"/>
    <property type="project" value="TreeGrafter"/>
</dbReference>
<dbReference type="GO" id="GO:0000287">
    <property type="term" value="F:magnesium ion binding"/>
    <property type="evidence" value="ECO:0007669"/>
    <property type="project" value="InterPro"/>
</dbReference>
<dbReference type="EMBL" id="VCAU01000049">
    <property type="protein sequence ID" value="KAF9888275.1"/>
    <property type="molecule type" value="Genomic_DNA"/>
</dbReference>
<dbReference type="InterPro" id="IPR012000">
    <property type="entry name" value="Thiamin_PyroP_enz_cen_dom"/>
</dbReference>
<sequence length="659" mass="71904">MSLLFLNRNRPSLEKQVQTNINSPQAFTSHAHTTRTHGELVRPQNTPSTTEAALTLTRDKYSTSFAFFEALWEAGVSHVFVNLGSDHPALMEAMAHAATLKDVHFPRVITCPHEMVAMHMADGFARLTGKPQCVLVHVDVGTQMLGCAVHNASVGRCPVLVFAGLSPLTLEGELRGSRTEYIHWLQDAHDQRQIVSQFCRFTGEIKTGVNVKQMVGRALQFATSDPKGPVYLVGAREAMEEDVVPYHLDQAVWGGMEPAALSQEAIDTILAALATAEQPLIIVGYTGRNLATVPELVQLVESFPGTRVLDALGSDVCFPYSHPASLGVRIGRDESIERADVILVLDCDVPWIPTLCRPRPDARIIHVDVDPLKQNMPMHYIPAFRRYRADAATALRQCNQAVANHLEYPRLRTKEPYLTRWKKMHEAHRSRLRALELLATPVSDEALPSTSHLCAQLRRLCPADSIFCVEAVTNAPFVYDQLQVDQPGHLLNCGAGGLGWSGGASIGIKLASDWAAGGEGQGKFVCQIVGDGTYMFGVPGTVYWIARRYKLPTLTVVLSWNAPRNSLTLVHPNGYGAAVSNKDLNISFSPTPDFAGIAKAAAGGQAWTGIVQSVRDLATMLPEAVARVQSGVSAVLEVRLEGKWTDEEVQGKKTGAPRL</sequence>
<dbReference type="AlphaFoldDB" id="A0AAD4CKM6"/>
<dbReference type="SUPFAM" id="SSF52467">
    <property type="entry name" value="DHS-like NAD/FAD-binding domain"/>
    <property type="match status" value="1"/>
</dbReference>
<dbReference type="InterPro" id="IPR011766">
    <property type="entry name" value="TPP_enzyme_TPP-bd"/>
</dbReference>
<dbReference type="NCBIfam" id="NF006203">
    <property type="entry name" value="PRK08327.1"/>
    <property type="match status" value="1"/>
</dbReference>
<comment type="similarity">
    <text evidence="1 3">Belongs to the TPP enzyme family.</text>
</comment>
<dbReference type="GO" id="GO:0005739">
    <property type="term" value="C:mitochondrion"/>
    <property type="evidence" value="ECO:0007669"/>
    <property type="project" value="TreeGrafter"/>
</dbReference>
<reference evidence="7" key="1">
    <citation type="journal article" date="2019" name="Beilstein J. Org. Chem.">
        <title>Nanangenines: drimane sesquiterpenoids as the dominant metabolite cohort of a novel Australian fungus, Aspergillus nanangensis.</title>
        <authorList>
            <person name="Lacey H.J."/>
            <person name="Gilchrist C.L.M."/>
            <person name="Crombie A."/>
            <person name="Kalaitzis J.A."/>
            <person name="Vuong D."/>
            <person name="Rutledge P.J."/>
            <person name="Turner P."/>
            <person name="Pitt J.I."/>
            <person name="Lacey E."/>
            <person name="Chooi Y.H."/>
            <person name="Piggott A.M."/>
        </authorList>
    </citation>
    <scope>NUCLEOTIDE SEQUENCE</scope>
    <source>
        <strain evidence="7">MST-FP2251</strain>
    </source>
</reference>
<dbReference type="Gene3D" id="3.40.50.1220">
    <property type="entry name" value="TPP-binding domain"/>
    <property type="match status" value="1"/>
</dbReference>
<feature type="domain" description="Thiamine pyrophosphate enzyme TPP-binding" evidence="5">
    <location>
        <begin position="481"/>
        <end position="637"/>
    </location>
</feature>
<dbReference type="PANTHER" id="PTHR18968:SF164">
    <property type="entry name" value="PYRUVATE DECARBOXYLASE"/>
    <property type="match status" value="1"/>
</dbReference>
<organism evidence="7 8">
    <name type="scientific">Aspergillus nanangensis</name>
    <dbReference type="NCBI Taxonomy" id="2582783"/>
    <lineage>
        <taxon>Eukaryota</taxon>
        <taxon>Fungi</taxon>
        <taxon>Dikarya</taxon>
        <taxon>Ascomycota</taxon>
        <taxon>Pezizomycotina</taxon>
        <taxon>Eurotiomycetes</taxon>
        <taxon>Eurotiomycetidae</taxon>
        <taxon>Eurotiales</taxon>
        <taxon>Aspergillaceae</taxon>
        <taxon>Aspergillus</taxon>
        <taxon>Aspergillus subgen. Circumdati</taxon>
    </lineage>
</organism>
<reference evidence="7" key="2">
    <citation type="submission" date="2020-02" db="EMBL/GenBank/DDBJ databases">
        <authorList>
            <person name="Gilchrist C.L.M."/>
            <person name="Chooi Y.-H."/>
        </authorList>
    </citation>
    <scope>NUCLEOTIDE SEQUENCE</scope>
    <source>
        <strain evidence="7">MST-FP2251</strain>
    </source>
</reference>
<evidence type="ECO:0000259" key="5">
    <source>
        <dbReference type="Pfam" id="PF02775"/>
    </source>
</evidence>
<feature type="domain" description="Thiamine pyrophosphate enzyme central" evidence="4">
    <location>
        <begin position="266"/>
        <end position="373"/>
    </location>
</feature>
<dbReference type="GO" id="GO:0003984">
    <property type="term" value="F:acetolactate synthase activity"/>
    <property type="evidence" value="ECO:0007669"/>
    <property type="project" value="TreeGrafter"/>
</dbReference>
<feature type="domain" description="Thiamine pyrophosphate enzyme N-terminal TPP-binding" evidence="6">
    <location>
        <begin position="65"/>
        <end position="192"/>
    </location>
</feature>
<dbReference type="Pfam" id="PF00205">
    <property type="entry name" value="TPP_enzyme_M"/>
    <property type="match status" value="1"/>
</dbReference>
<keyword evidence="8" id="KW-1185">Reference proteome</keyword>
<dbReference type="GO" id="GO:0009099">
    <property type="term" value="P:L-valine biosynthetic process"/>
    <property type="evidence" value="ECO:0007669"/>
    <property type="project" value="TreeGrafter"/>
</dbReference>
<dbReference type="PANTHER" id="PTHR18968">
    <property type="entry name" value="THIAMINE PYROPHOSPHATE ENZYMES"/>
    <property type="match status" value="1"/>
</dbReference>
<name>A0AAD4CKM6_ASPNN</name>
<evidence type="ECO:0000313" key="8">
    <source>
        <dbReference type="Proteomes" id="UP001194746"/>
    </source>
</evidence>
<evidence type="ECO:0008006" key="9">
    <source>
        <dbReference type="Google" id="ProtNLM"/>
    </source>
</evidence>
<gene>
    <name evidence="7" type="ORF">FE257_008845</name>
</gene>
<protein>
    <recommendedName>
        <fullName evidence="9">Pyruvate decarboxylase</fullName>
    </recommendedName>
</protein>